<name>A0A9P6JIL3_9AGAR</name>
<dbReference type="OrthoDB" id="3063781at2759"/>
<gene>
    <name evidence="1" type="ORF">CPB83DRAFT_113313</name>
</gene>
<evidence type="ECO:0000313" key="2">
    <source>
        <dbReference type="Proteomes" id="UP000807306"/>
    </source>
</evidence>
<dbReference type="Proteomes" id="UP000807306">
    <property type="component" value="Unassembled WGS sequence"/>
</dbReference>
<dbReference type="AlphaFoldDB" id="A0A9P6JIL3"/>
<accession>A0A9P6JIL3</accession>
<dbReference type="EMBL" id="MU157947">
    <property type="protein sequence ID" value="KAF9522392.1"/>
    <property type="molecule type" value="Genomic_DNA"/>
</dbReference>
<proteinExistence type="predicted"/>
<sequence length="117" mass="13926">MINWKVAFANASYSMIARTVTTDDDLPSLRSYSRCVDMTGTFGTEYRKTRIMIYKEKRKHILTNYIFFYNLSPKLPVNRNLTRLIGVTHFELKKHKRLFWRGDVVALKLIYRPWSNS</sequence>
<comment type="caution">
    <text evidence="1">The sequence shown here is derived from an EMBL/GenBank/DDBJ whole genome shotgun (WGS) entry which is preliminary data.</text>
</comment>
<organism evidence="1 2">
    <name type="scientific">Crepidotus variabilis</name>
    <dbReference type="NCBI Taxonomy" id="179855"/>
    <lineage>
        <taxon>Eukaryota</taxon>
        <taxon>Fungi</taxon>
        <taxon>Dikarya</taxon>
        <taxon>Basidiomycota</taxon>
        <taxon>Agaricomycotina</taxon>
        <taxon>Agaricomycetes</taxon>
        <taxon>Agaricomycetidae</taxon>
        <taxon>Agaricales</taxon>
        <taxon>Agaricineae</taxon>
        <taxon>Crepidotaceae</taxon>
        <taxon>Crepidotus</taxon>
    </lineage>
</organism>
<protein>
    <submittedName>
        <fullName evidence="1">Uncharacterized protein</fullName>
    </submittedName>
</protein>
<keyword evidence="2" id="KW-1185">Reference proteome</keyword>
<evidence type="ECO:0000313" key="1">
    <source>
        <dbReference type="EMBL" id="KAF9522392.1"/>
    </source>
</evidence>
<reference evidence="1" key="1">
    <citation type="submission" date="2020-11" db="EMBL/GenBank/DDBJ databases">
        <authorList>
            <consortium name="DOE Joint Genome Institute"/>
            <person name="Ahrendt S."/>
            <person name="Riley R."/>
            <person name="Andreopoulos W."/>
            <person name="Labutti K."/>
            <person name="Pangilinan J."/>
            <person name="Ruiz-Duenas F.J."/>
            <person name="Barrasa J.M."/>
            <person name="Sanchez-Garcia M."/>
            <person name="Camarero S."/>
            <person name="Miyauchi S."/>
            <person name="Serrano A."/>
            <person name="Linde D."/>
            <person name="Babiker R."/>
            <person name="Drula E."/>
            <person name="Ayuso-Fernandez I."/>
            <person name="Pacheco R."/>
            <person name="Padilla G."/>
            <person name="Ferreira P."/>
            <person name="Barriuso J."/>
            <person name="Kellner H."/>
            <person name="Castanera R."/>
            <person name="Alfaro M."/>
            <person name="Ramirez L."/>
            <person name="Pisabarro A.G."/>
            <person name="Kuo A."/>
            <person name="Tritt A."/>
            <person name="Lipzen A."/>
            <person name="He G."/>
            <person name="Yan M."/>
            <person name="Ng V."/>
            <person name="Cullen D."/>
            <person name="Martin F."/>
            <person name="Rosso M.-N."/>
            <person name="Henrissat B."/>
            <person name="Hibbett D."/>
            <person name="Martinez A.T."/>
            <person name="Grigoriev I.V."/>
        </authorList>
    </citation>
    <scope>NUCLEOTIDE SEQUENCE</scope>
    <source>
        <strain evidence="1">CBS 506.95</strain>
    </source>
</reference>